<sequence>MTRLQLQFILESTELPLNMDCVIVSFLKAAVQNYSQEWFEQLYDKKKSIIKMFSWSCYYPGARFTKNKILLDQNYFLLTFSDADMKELLQFYNAFTLMRKRRHPMSQNSMMLNAIRIQDIPEITDSEIIVKVQSSLIARRHNSEDNTDSYYSCEDPEFSEVIKENVKNFLEKQGIPLSMENFSVTPVKAKKIVAQVWRRPTDATIGILKLTGTSELLNLLYASGVGSRRSEGHGLLNIIW</sequence>
<feature type="domain" description="CRISPR associated protein Cas6 C-terminal" evidence="2">
    <location>
        <begin position="121"/>
        <end position="238"/>
    </location>
</feature>
<dbReference type="Gene3D" id="3.30.70.1900">
    <property type="match status" value="1"/>
</dbReference>
<dbReference type="Pfam" id="PF01881">
    <property type="entry name" value="Cas_Cas6_C"/>
    <property type="match status" value="1"/>
</dbReference>
<dbReference type="NCBIfam" id="TIGR01877">
    <property type="entry name" value="cas_cas6"/>
    <property type="match status" value="1"/>
</dbReference>
<keyword evidence="4" id="KW-1185">Reference proteome</keyword>
<dbReference type="InterPro" id="IPR010156">
    <property type="entry name" value="CRISPR-assoc_prot_Cas6"/>
</dbReference>
<dbReference type="InterPro" id="IPR045747">
    <property type="entry name" value="CRISPR-assoc_prot_Cas6_N_sf"/>
</dbReference>
<comment type="caution">
    <text evidence="3">The sequence shown here is derived from an EMBL/GenBank/DDBJ whole genome shotgun (WGS) entry which is preliminary data.</text>
</comment>
<reference evidence="3 4" key="1">
    <citation type="submission" date="2021-10" db="EMBL/GenBank/DDBJ databases">
        <title>Anaerobic single-cell dispensing facilitates the cultivation of human gut bacteria.</title>
        <authorList>
            <person name="Afrizal A."/>
        </authorList>
    </citation>
    <scope>NUCLEOTIDE SEQUENCE [LARGE SCALE GENOMIC DNA]</scope>
    <source>
        <strain evidence="3 4">CLA-AA-H277</strain>
    </source>
</reference>
<dbReference type="GO" id="GO:0051607">
    <property type="term" value="P:defense response to virus"/>
    <property type="evidence" value="ECO:0007669"/>
    <property type="project" value="UniProtKB-KW"/>
</dbReference>
<name>A0AAE3DVJ1_9FIRM</name>
<dbReference type="PANTHER" id="PTHR36984">
    <property type="entry name" value="CRISPR-ASSOCIATED ENDORIBONUCLEASE CAS6 1"/>
    <property type="match status" value="1"/>
</dbReference>
<evidence type="ECO:0000256" key="1">
    <source>
        <dbReference type="ARBA" id="ARBA00023118"/>
    </source>
</evidence>
<dbReference type="GO" id="GO:0016788">
    <property type="term" value="F:hydrolase activity, acting on ester bonds"/>
    <property type="evidence" value="ECO:0007669"/>
    <property type="project" value="InterPro"/>
</dbReference>
<dbReference type="CDD" id="cd21140">
    <property type="entry name" value="Cas6_I-like"/>
    <property type="match status" value="1"/>
</dbReference>
<evidence type="ECO:0000313" key="4">
    <source>
        <dbReference type="Proteomes" id="UP001197875"/>
    </source>
</evidence>
<accession>A0AAE3DVJ1</accession>
<dbReference type="RefSeq" id="WP_227616211.1">
    <property type="nucleotide sequence ID" value="NZ_JAJEPR010000046.1"/>
</dbReference>
<proteinExistence type="predicted"/>
<dbReference type="AlphaFoldDB" id="A0AAE3DVJ1"/>
<dbReference type="Gene3D" id="3.30.70.1890">
    <property type="match status" value="1"/>
</dbReference>
<protein>
    <submittedName>
        <fullName evidence="3">CRISPR-associated endoribonuclease Cas6</fullName>
    </submittedName>
</protein>
<keyword evidence="1" id="KW-0051">Antiviral defense</keyword>
<dbReference type="PANTHER" id="PTHR36984:SF3">
    <property type="entry name" value="CRISPR-ASSOCIATED ENDORIBONUCLEASE CAS6"/>
    <property type="match status" value="1"/>
</dbReference>
<evidence type="ECO:0000313" key="3">
    <source>
        <dbReference type="EMBL" id="MCC2191290.1"/>
    </source>
</evidence>
<dbReference type="InterPro" id="IPR049435">
    <property type="entry name" value="Cas_Cas6_C"/>
</dbReference>
<dbReference type="Proteomes" id="UP001197875">
    <property type="component" value="Unassembled WGS sequence"/>
</dbReference>
<dbReference type="EMBL" id="JAJEPR010000046">
    <property type="protein sequence ID" value="MCC2191290.1"/>
    <property type="molecule type" value="Genomic_DNA"/>
</dbReference>
<organism evidence="3 4">
    <name type="scientific">Fusicatenibacter faecihominis</name>
    <dbReference type="NCBI Taxonomy" id="2881276"/>
    <lineage>
        <taxon>Bacteria</taxon>
        <taxon>Bacillati</taxon>
        <taxon>Bacillota</taxon>
        <taxon>Clostridia</taxon>
        <taxon>Lachnospirales</taxon>
        <taxon>Lachnospiraceae</taxon>
        <taxon>Fusicatenibacter</taxon>
    </lineage>
</organism>
<gene>
    <name evidence="3" type="primary">cas6</name>
    <name evidence="3" type="ORF">LKD71_16095</name>
</gene>
<evidence type="ECO:0000259" key="2">
    <source>
        <dbReference type="Pfam" id="PF01881"/>
    </source>
</evidence>